<accession>A0A521ATH4</accession>
<dbReference type="EMBL" id="FXTH01000001">
    <property type="protein sequence ID" value="SMO38116.1"/>
    <property type="molecule type" value="Genomic_DNA"/>
</dbReference>
<name>A0A521ATH4_9BACT</name>
<dbReference type="Proteomes" id="UP000317593">
    <property type="component" value="Unassembled WGS sequence"/>
</dbReference>
<evidence type="ECO:0000313" key="2">
    <source>
        <dbReference type="Proteomes" id="UP000317593"/>
    </source>
</evidence>
<evidence type="ECO:0000313" key="1">
    <source>
        <dbReference type="EMBL" id="SMO38116.1"/>
    </source>
</evidence>
<keyword evidence="2" id="KW-1185">Reference proteome</keyword>
<proteinExistence type="predicted"/>
<reference evidence="1 2" key="1">
    <citation type="submission" date="2017-05" db="EMBL/GenBank/DDBJ databases">
        <authorList>
            <person name="Varghese N."/>
            <person name="Submissions S."/>
        </authorList>
    </citation>
    <scope>NUCLEOTIDE SEQUENCE [LARGE SCALE GENOMIC DNA]</scope>
    <source>
        <strain evidence="1 2">DSM 21194</strain>
    </source>
</reference>
<sequence length="39" mass="4542">MQKALSNFILVWMNEIIRNMLNRKLDCEGKPSPKIEPLA</sequence>
<gene>
    <name evidence="1" type="ORF">SAMN06265218_101362</name>
</gene>
<dbReference type="AlphaFoldDB" id="A0A521ATH4"/>
<organism evidence="1 2">
    <name type="scientific">Fodinibius sediminis</name>
    <dbReference type="NCBI Taxonomy" id="1214077"/>
    <lineage>
        <taxon>Bacteria</taxon>
        <taxon>Pseudomonadati</taxon>
        <taxon>Balneolota</taxon>
        <taxon>Balneolia</taxon>
        <taxon>Balneolales</taxon>
        <taxon>Balneolaceae</taxon>
        <taxon>Fodinibius</taxon>
    </lineage>
</organism>
<protein>
    <submittedName>
        <fullName evidence="1">Uncharacterized protein</fullName>
    </submittedName>
</protein>